<proteinExistence type="predicted"/>
<evidence type="ECO:0000313" key="2">
    <source>
        <dbReference type="EMBL" id="KAG9392896.1"/>
    </source>
</evidence>
<evidence type="ECO:0000259" key="1">
    <source>
        <dbReference type="Pfam" id="PF09743"/>
    </source>
</evidence>
<sequence length="610" mass="66763">MDEQFLNFVIEKRGLDVLYSIDRETVMLSSFVRGRIHDIVNDEGSTSFKALSEKLNVLSSDIKAVCYDIASSDPEVELVDGTICLTSFPNRVASTVAGRIEQNPVMPINIDQIRAEFKLTSTQARTVTEKLLEDGHHVGHDRWVYPAQYYKDGIAALIVAIEEAEADLSMQPAPVSFALSALRMWRDPKITALGEVRGTRFLPFKYTDRLKSVVRGTVDKVGFAARVAMGTDDLKAAWDAVAQEDGVIRMDDTLLSPECRAGLVESVHTALNTAAFVRAADAVPPEMNLSFDSIISLPTVRVVAADPCMCEETVFDHWLSRPDIREAVVEALRNLPDESRRKVRLATITARLTGSKVLGEVSSVLHIPKVLVEARASAMALQVDKDLTALTMEGVPEADGAVFDASRVRVARQKLRAPLLDTLADISIIDTGLPTAEEADMVQVYRIYTNSWGRVIAQLATADALLTEAARKESEAMFEVAQTLLPGNPVKSFDEIMEITVQFKLPNQLIDDLKRARGPLLPVLTAAAPALVTKDVPMSNKARKARVGARLKSSRPTEGKVAKVHPHLSALSGKNGMALTAAPVSPVELPAWVEDDLDILDDVAKRYSYK</sequence>
<reference evidence="2" key="1">
    <citation type="submission" date="2021-05" db="EMBL/GenBank/DDBJ databases">
        <title>A free-living protist that lacks canonical eukaryotic 1 DNA replication and segregation systems.</title>
        <authorList>
            <person name="Salas-Leiva D.E."/>
            <person name="Tromer E.C."/>
            <person name="Curtis B.A."/>
            <person name="Jerlstrom-Hultqvist J."/>
            <person name="Kolisko M."/>
            <person name="Yi Z."/>
            <person name="Salas-Leiva J.S."/>
            <person name="Gallot-Lavallee L."/>
            <person name="Kops G.J.P.L."/>
            <person name="Archibald J.M."/>
            <person name="Simpson A.G.B."/>
            <person name="Roger A.J."/>
        </authorList>
    </citation>
    <scope>NUCLEOTIDE SEQUENCE</scope>
    <source>
        <strain evidence="2">BICM</strain>
    </source>
</reference>
<dbReference type="EMBL" id="JAHDYR010000030">
    <property type="protein sequence ID" value="KAG9392896.1"/>
    <property type="molecule type" value="Genomic_DNA"/>
</dbReference>
<accession>A0A8J6AS01</accession>
<dbReference type="Proteomes" id="UP000717585">
    <property type="component" value="Unassembled WGS sequence"/>
</dbReference>
<keyword evidence="3" id="KW-1185">Reference proteome</keyword>
<gene>
    <name evidence="2" type="ORF">J8273_5708</name>
</gene>
<dbReference type="AlphaFoldDB" id="A0A8J6AS01"/>
<name>A0A8J6AS01_9EUKA</name>
<organism evidence="2 3">
    <name type="scientific">Carpediemonas membranifera</name>
    <dbReference type="NCBI Taxonomy" id="201153"/>
    <lineage>
        <taxon>Eukaryota</taxon>
        <taxon>Metamonada</taxon>
        <taxon>Carpediemonas-like organisms</taxon>
        <taxon>Carpediemonas</taxon>
    </lineage>
</organism>
<keyword evidence="2" id="KW-0436">Ligase</keyword>
<dbReference type="InterPro" id="IPR056579">
    <property type="entry name" value="Ufl1_N"/>
</dbReference>
<feature type="domain" description="E3 UFM1-protein ligase 1-like N-terminal" evidence="1">
    <location>
        <begin position="7"/>
        <end position="155"/>
    </location>
</feature>
<dbReference type="GO" id="GO:0016874">
    <property type="term" value="F:ligase activity"/>
    <property type="evidence" value="ECO:0007669"/>
    <property type="project" value="UniProtKB-KW"/>
</dbReference>
<comment type="caution">
    <text evidence="2">The sequence shown here is derived from an EMBL/GenBank/DDBJ whole genome shotgun (WGS) entry which is preliminary data.</text>
</comment>
<evidence type="ECO:0000313" key="3">
    <source>
        <dbReference type="Proteomes" id="UP000717585"/>
    </source>
</evidence>
<protein>
    <submittedName>
        <fullName evidence="2">E3 UFM1-protein ligase 1</fullName>
    </submittedName>
</protein>
<dbReference type="Pfam" id="PF09743">
    <property type="entry name" value="E3_UFM1_ligase"/>
    <property type="match status" value="1"/>
</dbReference>